<reference evidence="12 13" key="1">
    <citation type="journal article" date="2013" name="Genome Biol. Evol.">
        <title>Genome evolution and phylogenomic analysis of candidatus kinetoplastibacterium, the betaproteobacterial endosymbionts of strigomonas and angomonas.</title>
        <authorList>
            <person name="Alves J.M."/>
            <person name="Serrano M.G."/>
            <person name="Maia da Silva F."/>
            <person name="Voegtly L.J."/>
            <person name="Matveyev A.V."/>
            <person name="Teixeira M.M."/>
            <person name="Camargo E.P."/>
            <person name="Buck G.A."/>
        </authorList>
    </citation>
    <scope>NUCLEOTIDE SEQUENCE [LARGE SCALE GENOMIC DNA]</scope>
    <source>
        <strain evidence="12 13">TCC036E</strain>
    </source>
</reference>
<evidence type="ECO:0000256" key="9">
    <source>
        <dbReference type="ARBA" id="ARBA00023211"/>
    </source>
</evidence>
<comment type="pathway">
    <text evidence="10">Glycolipid biosynthesis; lipid IV(A) biosynthesis; lipid IV(A) from (3R)-3-hydroxytetradecanoyl-[acyl-carrier-protein] and UDP-N-acetyl-alpha-D-glucosamine: step 4/6.</text>
</comment>
<keyword evidence="13" id="KW-1185">Reference proteome</keyword>
<feature type="binding site" evidence="10">
    <location>
        <position position="88"/>
    </location>
    <ligand>
        <name>Mn(2+)</name>
        <dbReference type="ChEBI" id="CHEBI:29035"/>
        <label>2</label>
    </ligand>
</feature>
<accession>M1LTM4</accession>
<evidence type="ECO:0000313" key="12">
    <source>
        <dbReference type="EMBL" id="AGF47456.1"/>
    </source>
</evidence>
<keyword evidence="6 10" id="KW-0378">Hydrolase</keyword>
<dbReference type="HOGENOM" id="CLU_074586_0_0_4"/>
<dbReference type="SUPFAM" id="SSF56300">
    <property type="entry name" value="Metallo-dependent phosphatases"/>
    <property type="match status" value="1"/>
</dbReference>
<evidence type="ECO:0000313" key="13">
    <source>
        <dbReference type="Proteomes" id="UP000011686"/>
    </source>
</evidence>
<feature type="binding site" evidence="10">
    <location>
        <position position="169"/>
    </location>
    <ligand>
        <name>substrate</name>
    </ligand>
</feature>
<feature type="binding site" evidence="10">
    <location>
        <position position="17"/>
    </location>
    <ligand>
        <name>Mn(2+)</name>
        <dbReference type="ChEBI" id="CHEBI:29035"/>
        <label>1</label>
    </ligand>
</feature>
<gene>
    <name evidence="10" type="primary">lpxH</name>
    <name evidence="12" type="ORF">CDEE_0394</name>
</gene>
<keyword evidence="2 10" id="KW-0444">Lipid biosynthesis</keyword>
<feature type="binding site" evidence="10">
    <location>
        <position position="204"/>
    </location>
    <ligand>
        <name>substrate</name>
    </ligand>
</feature>
<dbReference type="Pfam" id="PF00149">
    <property type="entry name" value="Metallophos"/>
    <property type="match status" value="1"/>
</dbReference>
<proteinExistence type="inferred from homology"/>
<dbReference type="CDD" id="cd07398">
    <property type="entry name" value="MPP_YbbF-LpxH"/>
    <property type="match status" value="1"/>
</dbReference>
<dbReference type="UniPathway" id="UPA00359">
    <property type="reaction ID" value="UER00480"/>
</dbReference>
<organism evidence="12 13">
    <name type="scientific">Candidatus Kinetoplastidibacterium crithidiae TCC036E</name>
    <dbReference type="NCBI Taxonomy" id="1208918"/>
    <lineage>
        <taxon>Bacteria</taxon>
        <taxon>Pseudomonadati</taxon>
        <taxon>Pseudomonadota</taxon>
        <taxon>Betaproteobacteria</taxon>
        <taxon>Candidatus Kinetoplastidibacterium</taxon>
    </lineage>
</organism>
<dbReference type="GO" id="GO:0009245">
    <property type="term" value="P:lipid A biosynthetic process"/>
    <property type="evidence" value="ECO:0007669"/>
    <property type="project" value="UniProtKB-UniRule"/>
</dbReference>
<name>M1LTM4_9PROT</name>
<feature type="binding site" evidence="10">
    <location>
        <position position="131"/>
    </location>
    <ligand>
        <name>substrate</name>
    </ligand>
</feature>
<evidence type="ECO:0000259" key="11">
    <source>
        <dbReference type="Pfam" id="PF00149"/>
    </source>
</evidence>
<comment type="similarity">
    <text evidence="10">Belongs to the LpxH family.</text>
</comment>
<dbReference type="GO" id="GO:0019897">
    <property type="term" value="C:extrinsic component of plasma membrane"/>
    <property type="evidence" value="ECO:0007669"/>
    <property type="project" value="UniProtKB-UniRule"/>
</dbReference>
<evidence type="ECO:0000256" key="7">
    <source>
        <dbReference type="ARBA" id="ARBA00023098"/>
    </source>
</evidence>
<dbReference type="GO" id="GO:0005737">
    <property type="term" value="C:cytoplasm"/>
    <property type="evidence" value="ECO:0007669"/>
    <property type="project" value="InterPro"/>
</dbReference>
<feature type="binding site" evidence="10">
    <location>
        <position position="123"/>
    </location>
    <ligand>
        <name>Mn(2+)</name>
        <dbReference type="ChEBI" id="CHEBI:29035"/>
        <label>2</label>
    </ligand>
</feature>
<dbReference type="GO" id="GO:0008758">
    <property type="term" value="F:UDP-2,3-diacylglucosamine hydrolase activity"/>
    <property type="evidence" value="ECO:0007669"/>
    <property type="project" value="UniProtKB-UniRule"/>
</dbReference>
<keyword evidence="3 10" id="KW-0997">Cell inner membrane</keyword>
<dbReference type="Proteomes" id="UP000011686">
    <property type="component" value="Chromosome"/>
</dbReference>
<comment type="subcellular location">
    <subcellularLocation>
        <location evidence="10">Cell inner membrane</location>
        <topology evidence="10">Peripheral membrane protein</topology>
        <orientation evidence="10">Cytoplasmic side</orientation>
    </subcellularLocation>
</comment>
<dbReference type="RefSeq" id="WP_015238999.1">
    <property type="nucleotide sequence ID" value="NC_020283.1"/>
</dbReference>
<dbReference type="STRING" id="1208918.CDEE_0394"/>
<evidence type="ECO:0000256" key="2">
    <source>
        <dbReference type="ARBA" id="ARBA00022516"/>
    </source>
</evidence>
<evidence type="ECO:0000256" key="10">
    <source>
        <dbReference type="HAMAP-Rule" id="MF_00575"/>
    </source>
</evidence>
<evidence type="ECO:0000256" key="4">
    <source>
        <dbReference type="ARBA" id="ARBA00022556"/>
    </source>
</evidence>
<feature type="binding site" evidence="10">
    <location>
        <position position="173"/>
    </location>
    <ligand>
        <name>substrate</name>
    </ligand>
</feature>
<feature type="binding site" evidence="10">
    <location>
        <position position="48"/>
    </location>
    <ligand>
        <name>Mn(2+)</name>
        <dbReference type="ChEBI" id="CHEBI:29035"/>
        <label>1</label>
    </ligand>
</feature>
<evidence type="ECO:0000256" key="5">
    <source>
        <dbReference type="ARBA" id="ARBA00022723"/>
    </source>
</evidence>
<dbReference type="PANTHER" id="PTHR34990:SF1">
    <property type="entry name" value="UDP-2,3-DIACYLGLUCOSAMINE HYDROLASE"/>
    <property type="match status" value="1"/>
</dbReference>
<feature type="domain" description="Calcineurin-like phosphoesterase" evidence="11">
    <location>
        <begin position="10"/>
        <end position="207"/>
    </location>
</feature>
<dbReference type="Gene3D" id="3.60.21.10">
    <property type="match status" value="1"/>
</dbReference>
<dbReference type="PATRIC" id="fig|1208918.3.peg.152"/>
<feature type="binding site" evidence="10">
    <location>
        <position position="206"/>
    </location>
    <ligand>
        <name>Mn(2+)</name>
        <dbReference type="ChEBI" id="CHEBI:29035"/>
        <label>1</label>
    </ligand>
</feature>
<evidence type="ECO:0000256" key="6">
    <source>
        <dbReference type="ARBA" id="ARBA00022801"/>
    </source>
</evidence>
<feature type="binding site" evidence="10">
    <location>
        <position position="48"/>
    </location>
    <ligand>
        <name>Mn(2+)</name>
        <dbReference type="ChEBI" id="CHEBI:29035"/>
        <label>2</label>
    </ligand>
</feature>
<keyword evidence="9 10" id="KW-0464">Manganese</keyword>
<dbReference type="EC" id="3.6.1.54" evidence="10"/>
<evidence type="ECO:0000256" key="8">
    <source>
        <dbReference type="ARBA" id="ARBA00023136"/>
    </source>
</evidence>
<protein>
    <recommendedName>
        <fullName evidence="10">UDP-2,3-diacylglucosamine hydrolase</fullName>
        <ecNumber evidence="10">3.6.1.54</ecNumber>
    </recommendedName>
    <alternativeName>
        <fullName evidence="10">UDP-2,3-diacylglucosamine diphosphatase</fullName>
    </alternativeName>
</protein>
<dbReference type="InterPro" id="IPR029052">
    <property type="entry name" value="Metallo-depent_PP-like"/>
</dbReference>
<sequence length="250" mass="28949">MSNLILKGSLWFASDFHLSENHYATLEAFKALIHEASSYSDALLLLGDVFDIWIGDDVINLAPEWLEEILFAMKQATRKIPVFLVRGNRDFLLGKEFSSFTGIKLISSQTIINTDFKTIIVTHGDELCTDDLEYQKFKMLTNNENWKKQFLYKPIEERLSLASSLRNYSNINNKSKPNDIMDINESELLRVFDSHKVQIMIHGHTHKKGKVNYNFKNSLCERWVLPEWDLDDKLTKQGKIILDSNGIRFA</sequence>
<dbReference type="AlphaFoldDB" id="M1LTM4"/>
<feature type="binding site" evidence="10">
    <location>
        <begin position="88"/>
        <end position="89"/>
    </location>
    <ligand>
        <name>substrate</name>
    </ligand>
</feature>
<comment type="catalytic activity">
    <reaction evidence="10">
        <text>UDP-2-N,3-O-bis[(3R)-3-hydroxytetradecanoyl]-alpha-D-glucosamine + H2O = 2-N,3-O-bis[(3R)-3-hydroxytetradecanoyl]-alpha-D-glucosaminyl 1-phosphate + UMP + 2 H(+)</text>
        <dbReference type="Rhea" id="RHEA:25213"/>
        <dbReference type="ChEBI" id="CHEBI:15377"/>
        <dbReference type="ChEBI" id="CHEBI:15378"/>
        <dbReference type="ChEBI" id="CHEBI:57865"/>
        <dbReference type="ChEBI" id="CHEBI:57957"/>
        <dbReference type="ChEBI" id="CHEBI:78847"/>
        <dbReference type="EC" id="3.6.1.54"/>
    </reaction>
</comment>
<dbReference type="GO" id="GO:0030145">
    <property type="term" value="F:manganese ion binding"/>
    <property type="evidence" value="ECO:0007669"/>
    <property type="project" value="UniProtKB-UniRule"/>
</dbReference>
<keyword evidence="4 10" id="KW-0441">Lipid A biosynthesis</keyword>
<comment type="function">
    <text evidence="10">Hydrolyzes the pyrophosphate bond of UDP-2,3-diacylglucosamine to yield 2,3-diacylglucosamine 1-phosphate (lipid X) and UMP by catalyzing the attack of water at the alpha-P atom. Involved in the biosynthesis of lipid A, a phosphorylated glycolipid that anchors the lipopolysaccharide to the outer membrane of the cell.</text>
</comment>
<dbReference type="HAMAP" id="MF_00575">
    <property type="entry name" value="LpxH"/>
    <property type="match status" value="1"/>
</dbReference>
<comment type="cofactor">
    <cofactor evidence="10">
        <name>Mn(2+)</name>
        <dbReference type="ChEBI" id="CHEBI:29035"/>
    </cofactor>
    <text evidence="10">Binds 2 Mn(2+) ions per subunit in a binuclear metal center.</text>
</comment>
<dbReference type="EMBL" id="CP003804">
    <property type="protein sequence ID" value="AGF47456.1"/>
    <property type="molecule type" value="Genomic_DNA"/>
</dbReference>
<evidence type="ECO:0000256" key="1">
    <source>
        <dbReference type="ARBA" id="ARBA00022475"/>
    </source>
</evidence>
<keyword evidence="8 10" id="KW-0472">Membrane</keyword>
<keyword evidence="5 10" id="KW-0479">Metal-binding</keyword>
<feature type="binding site" evidence="10">
    <location>
        <position position="176"/>
    </location>
    <ligand>
        <name>substrate</name>
    </ligand>
</feature>
<keyword evidence="7 10" id="KW-0443">Lipid metabolism</keyword>
<dbReference type="KEGG" id="kct:CDEE_0394"/>
<dbReference type="NCBIfam" id="NF003743">
    <property type="entry name" value="PRK05340.1"/>
    <property type="match status" value="1"/>
</dbReference>
<dbReference type="PANTHER" id="PTHR34990">
    <property type="entry name" value="UDP-2,3-DIACYLGLUCOSAMINE HYDROLASE-RELATED"/>
    <property type="match status" value="1"/>
</dbReference>
<dbReference type="InterPro" id="IPR043461">
    <property type="entry name" value="LpxH-like"/>
</dbReference>
<feature type="binding site" evidence="10">
    <location>
        <position position="15"/>
    </location>
    <ligand>
        <name>Mn(2+)</name>
        <dbReference type="ChEBI" id="CHEBI:29035"/>
        <label>1</label>
    </ligand>
</feature>
<dbReference type="InterPro" id="IPR004843">
    <property type="entry name" value="Calcineurin-like_PHP"/>
</dbReference>
<dbReference type="eggNOG" id="COG2908">
    <property type="taxonomic scope" value="Bacteria"/>
</dbReference>
<evidence type="ECO:0000256" key="3">
    <source>
        <dbReference type="ARBA" id="ARBA00022519"/>
    </source>
</evidence>
<keyword evidence="1 10" id="KW-1003">Cell membrane</keyword>
<dbReference type="InterPro" id="IPR010138">
    <property type="entry name" value="UDP-diacylglucosamine_Hdrlase"/>
</dbReference>
<feature type="binding site" evidence="10">
    <location>
        <position position="204"/>
    </location>
    <ligand>
        <name>Mn(2+)</name>
        <dbReference type="ChEBI" id="CHEBI:29035"/>
        <label>2</label>
    </ligand>
</feature>